<dbReference type="PANTHER" id="PTHR45695">
    <property type="entry name" value="LEUCOKININ RECEPTOR-RELATED"/>
    <property type="match status" value="1"/>
</dbReference>
<keyword evidence="7" id="KW-1015">Disulfide bond</keyword>
<evidence type="ECO:0000259" key="12">
    <source>
        <dbReference type="PROSITE" id="PS50262"/>
    </source>
</evidence>
<keyword evidence="9" id="KW-0325">Glycoprotein</keyword>
<keyword evidence="3 11" id="KW-0812">Transmembrane</keyword>
<dbReference type="PANTHER" id="PTHR45695:SF23">
    <property type="entry name" value="GALANIN-LIKE G-PROTEIN COUPLED RECEPTOR NPR-9"/>
    <property type="match status" value="1"/>
</dbReference>
<gene>
    <name evidence="13" type="ORF">DPMN_036146</name>
</gene>
<evidence type="ECO:0000256" key="10">
    <source>
        <dbReference type="ARBA" id="ARBA00023224"/>
    </source>
</evidence>
<dbReference type="AlphaFoldDB" id="A0A9D4RMS1"/>
<dbReference type="PROSITE" id="PS50262">
    <property type="entry name" value="G_PROTEIN_RECEP_F1_2"/>
    <property type="match status" value="1"/>
</dbReference>
<keyword evidence="8" id="KW-0675">Receptor</keyword>
<evidence type="ECO:0000256" key="11">
    <source>
        <dbReference type="SAM" id="Phobius"/>
    </source>
</evidence>
<sequence length="222" mass="25745">MSFDRYLAVVHPISSMSYRTKWNTLRIIIALWVIILGGHVPLLFQNDVISYEYNNELRTTCLNEETIFEPYSAKVFYGTFFVFGYAVPLSLICILYGFMLKRLLYGAVPGGSKRAEKIRSKKRVTKMVVIVVVIFALCWLPLQIVFMIKHFGMFNDSVTFVAIQMASNGLAYMNSCVNPILYSFLSEHFRRSFRKILCFGYSKYENRTVNMEMKERPTIPPT</sequence>
<feature type="transmembrane region" description="Helical" evidence="11">
    <location>
        <begin position="25"/>
        <end position="44"/>
    </location>
</feature>
<feature type="transmembrane region" description="Helical" evidence="11">
    <location>
        <begin position="75"/>
        <end position="98"/>
    </location>
</feature>
<evidence type="ECO:0000313" key="13">
    <source>
        <dbReference type="EMBL" id="KAH3872923.1"/>
    </source>
</evidence>
<evidence type="ECO:0000256" key="2">
    <source>
        <dbReference type="ARBA" id="ARBA00022475"/>
    </source>
</evidence>
<feature type="transmembrane region" description="Helical" evidence="11">
    <location>
        <begin position="160"/>
        <end position="185"/>
    </location>
</feature>
<comment type="caution">
    <text evidence="13">The sequence shown here is derived from an EMBL/GenBank/DDBJ whole genome shotgun (WGS) entry which is preliminary data.</text>
</comment>
<keyword evidence="14" id="KW-1185">Reference proteome</keyword>
<evidence type="ECO:0000256" key="3">
    <source>
        <dbReference type="ARBA" id="ARBA00022692"/>
    </source>
</evidence>
<evidence type="ECO:0000256" key="9">
    <source>
        <dbReference type="ARBA" id="ARBA00023180"/>
    </source>
</evidence>
<keyword evidence="5" id="KW-0297">G-protein coupled receptor</keyword>
<keyword evidence="4 11" id="KW-1133">Transmembrane helix</keyword>
<reference evidence="13" key="2">
    <citation type="submission" date="2020-11" db="EMBL/GenBank/DDBJ databases">
        <authorList>
            <person name="McCartney M.A."/>
            <person name="Auch B."/>
            <person name="Kono T."/>
            <person name="Mallez S."/>
            <person name="Becker A."/>
            <person name="Gohl D.M."/>
            <person name="Silverstein K.A.T."/>
            <person name="Koren S."/>
            <person name="Bechman K.B."/>
            <person name="Herman A."/>
            <person name="Abrahante J.E."/>
            <person name="Garbe J."/>
        </authorList>
    </citation>
    <scope>NUCLEOTIDE SEQUENCE</scope>
    <source>
        <strain evidence="13">Duluth1</strain>
        <tissue evidence="13">Whole animal</tissue>
    </source>
</reference>
<feature type="transmembrane region" description="Helical" evidence="11">
    <location>
        <begin position="127"/>
        <end position="148"/>
    </location>
</feature>
<evidence type="ECO:0000313" key="14">
    <source>
        <dbReference type="Proteomes" id="UP000828390"/>
    </source>
</evidence>
<proteinExistence type="predicted"/>
<protein>
    <recommendedName>
        <fullName evidence="12">G-protein coupled receptors family 1 profile domain-containing protein</fullName>
    </recommendedName>
</protein>
<dbReference type="Gene3D" id="1.20.1070.10">
    <property type="entry name" value="Rhodopsin 7-helix transmembrane proteins"/>
    <property type="match status" value="1"/>
</dbReference>
<dbReference type="SUPFAM" id="SSF81321">
    <property type="entry name" value="Family A G protein-coupled receptor-like"/>
    <property type="match status" value="1"/>
</dbReference>
<accession>A0A9D4RMS1</accession>
<keyword evidence="10" id="KW-0807">Transducer</keyword>
<dbReference type="InterPro" id="IPR000276">
    <property type="entry name" value="GPCR_Rhodpsn"/>
</dbReference>
<organism evidence="13 14">
    <name type="scientific">Dreissena polymorpha</name>
    <name type="common">Zebra mussel</name>
    <name type="synonym">Mytilus polymorpha</name>
    <dbReference type="NCBI Taxonomy" id="45954"/>
    <lineage>
        <taxon>Eukaryota</taxon>
        <taxon>Metazoa</taxon>
        <taxon>Spiralia</taxon>
        <taxon>Lophotrochozoa</taxon>
        <taxon>Mollusca</taxon>
        <taxon>Bivalvia</taxon>
        <taxon>Autobranchia</taxon>
        <taxon>Heteroconchia</taxon>
        <taxon>Euheterodonta</taxon>
        <taxon>Imparidentia</taxon>
        <taxon>Neoheterodontei</taxon>
        <taxon>Myida</taxon>
        <taxon>Dreissenoidea</taxon>
        <taxon>Dreissenidae</taxon>
        <taxon>Dreissena</taxon>
    </lineage>
</organism>
<dbReference type="Proteomes" id="UP000828390">
    <property type="component" value="Unassembled WGS sequence"/>
</dbReference>
<name>A0A9D4RMS1_DREPO</name>
<evidence type="ECO:0000256" key="4">
    <source>
        <dbReference type="ARBA" id="ARBA00022989"/>
    </source>
</evidence>
<evidence type="ECO:0000256" key="6">
    <source>
        <dbReference type="ARBA" id="ARBA00023136"/>
    </source>
</evidence>
<dbReference type="InterPro" id="IPR017452">
    <property type="entry name" value="GPCR_Rhodpsn_7TM"/>
</dbReference>
<evidence type="ECO:0000256" key="1">
    <source>
        <dbReference type="ARBA" id="ARBA00004651"/>
    </source>
</evidence>
<evidence type="ECO:0000256" key="8">
    <source>
        <dbReference type="ARBA" id="ARBA00023170"/>
    </source>
</evidence>
<evidence type="ECO:0000256" key="5">
    <source>
        <dbReference type="ARBA" id="ARBA00023040"/>
    </source>
</evidence>
<evidence type="ECO:0000256" key="7">
    <source>
        <dbReference type="ARBA" id="ARBA00023157"/>
    </source>
</evidence>
<keyword evidence="2" id="KW-1003">Cell membrane</keyword>
<feature type="domain" description="G-protein coupled receptors family 1 profile" evidence="12">
    <location>
        <begin position="1"/>
        <end position="182"/>
    </location>
</feature>
<reference evidence="13" key="1">
    <citation type="journal article" date="2019" name="bioRxiv">
        <title>The Genome of the Zebra Mussel, Dreissena polymorpha: A Resource for Invasive Species Research.</title>
        <authorList>
            <person name="McCartney M.A."/>
            <person name="Auch B."/>
            <person name="Kono T."/>
            <person name="Mallez S."/>
            <person name="Zhang Y."/>
            <person name="Obille A."/>
            <person name="Becker A."/>
            <person name="Abrahante J.E."/>
            <person name="Garbe J."/>
            <person name="Badalamenti J.P."/>
            <person name="Herman A."/>
            <person name="Mangelson H."/>
            <person name="Liachko I."/>
            <person name="Sullivan S."/>
            <person name="Sone E.D."/>
            <person name="Koren S."/>
            <person name="Silverstein K.A.T."/>
            <person name="Beckman K.B."/>
            <person name="Gohl D.M."/>
        </authorList>
    </citation>
    <scope>NUCLEOTIDE SEQUENCE</scope>
    <source>
        <strain evidence="13">Duluth1</strain>
        <tissue evidence="13">Whole animal</tissue>
    </source>
</reference>
<comment type="subcellular location">
    <subcellularLocation>
        <location evidence="1">Cell membrane</location>
        <topology evidence="1">Multi-pass membrane protein</topology>
    </subcellularLocation>
</comment>
<keyword evidence="6 11" id="KW-0472">Membrane</keyword>
<dbReference type="EMBL" id="JAIWYP010000002">
    <property type="protein sequence ID" value="KAH3872923.1"/>
    <property type="molecule type" value="Genomic_DNA"/>
</dbReference>
<dbReference type="Pfam" id="PF00001">
    <property type="entry name" value="7tm_1"/>
    <property type="match status" value="1"/>
</dbReference>
<dbReference type="PRINTS" id="PR00237">
    <property type="entry name" value="GPCRRHODOPSN"/>
</dbReference>
<dbReference type="GO" id="GO:0004930">
    <property type="term" value="F:G protein-coupled receptor activity"/>
    <property type="evidence" value="ECO:0007669"/>
    <property type="project" value="UniProtKB-KW"/>
</dbReference>
<dbReference type="GO" id="GO:0005886">
    <property type="term" value="C:plasma membrane"/>
    <property type="evidence" value="ECO:0007669"/>
    <property type="project" value="UniProtKB-SubCell"/>
</dbReference>